<feature type="chain" id="PRO_5012683521" evidence="2">
    <location>
        <begin position="22"/>
        <end position="1036"/>
    </location>
</feature>
<evidence type="ECO:0000313" key="4">
    <source>
        <dbReference type="Proteomes" id="UP000186817"/>
    </source>
</evidence>
<proteinExistence type="predicted"/>
<evidence type="ECO:0000313" key="3">
    <source>
        <dbReference type="EMBL" id="OLP81072.1"/>
    </source>
</evidence>
<organism evidence="3 4">
    <name type="scientific">Symbiodinium microadriaticum</name>
    <name type="common">Dinoflagellate</name>
    <name type="synonym">Zooxanthella microadriatica</name>
    <dbReference type="NCBI Taxonomy" id="2951"/>
    <lineage>
        <taxon>Eukaryota</taxon>
        <taxon>Sar</taxon>
        <taxon>Alveolata</taxon>
        <taxon>Dinophyceae</taxon>
        <taxon>Suessiales</taxon>
        <taxon>Symbiodiniaceae</taxon>
        <taxon>Symbiodinium</taxon>
    </lineage>
</organism>
<reference evidence="3 4" key="1">
    <citation type="submission" date="2016-02" db="EMBL/GenBank/DDBJ databases">
        <title>Genome analysis of coral dinoflagellate symbionts highlights evolutionary adaptations to a symbiotic lifestyle.</title>
        <authorList>
            <person name="Aranda M."/>
            <person name="Li Y."/>
            <person name="Liew Y.J."/>
            <person name="Baumgarten S."/>
            <person name="Simakov O."/>
            <person name="Wilson M."/>
            <person name="Piel J."/>
            <person name="Ashoor H."/>
            <person name="Bougouffa S."/>
            <person name="Bajic V.B."/>
            <person name="Ryu T."/>
            <person name="Ravasi T."/>
            <person name="Bayer T."/>
            <person name="Micklem G."/>
            <person name="Kim H."/>
            <person name="Bhak J."/>
            <person name="Lajeunesse T.C."/>
            <person name="Voolstra C.R."/>
        </authorList>
    </citation>
    <scope>NUCLEOTIDE SEQUENCE [LARGE SCALE GENOMIC DNA]</scope>
    <source>
        <strain evidence="3 4">CCMP2467</strain>
    </source>
</reference>
<dbReference type="OrthoDB" id="412327at2759"/>
<keyword evidence="1" id="KW-0175">Coiled coil</keyword>
<dbReference type="AlphaFoldDB" id="A0A1Q9CDT1"/>
<keyword evidence="2" id="KW-0732">Signal</keyword>
<evidence type="ECO:0000256" key="2">
    <source>
        <dbReference type="SAM" id="SignalP"/>
    </source>
</evidence>
<dbReference type="Proteomes" id="UP000186817">
    <property type="component" value="Unassembled WGS sequence"/>
</dbReference>
<sequence>MARRILTLSFYLVSLYSKADANFTNESNETEGNEMKNVGIPVPLDESYINPGGSVRCPSRCRRYFAGAGPGDGTICQKQASGVGTAQQNLELGVACYPAYGCGRDMITCVDQAFEGSLPDTSDAASACAGLDVVQAEDPWTCGTAEENRPPCNATANNNAGKWLKANGDLACGWGSTYGNVYPGYSGSPTPATEVFTVSTDLECCLKAMSFENSSWEDGGAALFFQRIGSTCRVDREKIIYANMDSSSGRSVKYQDTRCGSGEQFYYRHAAGAADAANLHTGGRCVVDGGFTRLHELTSGTNLPGGELPDGHELPNHECPEGDPNETGFSQDCNVTLKFNTINDAEECCEMCRSMSWLPSVGGVVEMDDAGTPKNPCVAWQIVEGRCRIVRQEYFDYWNPGMTIQASLTRNSFEAPGNTDWVVPTRGCGESEESCNYYSFIYYRQFREVSGVAVDPSVLSANSSNSSRNATYRKVVSVTLPPNVENLSFELNVSAVPTRHDRRPQLVQDSMNQSFANLTGASFDDVVDGLNSNVTPVTEETAGSGEDCGQIEIYAASAMRRSGEYEIFDEESSPEPLCVSECTPSGTTASFRCGLQNLTDGGRRLAALDNVVVSFTAIGSGYDTVDFGVAAALDQGPATTVTTTTGGTGTTVSTQPVSSAPASSLGLGVIRVLSKYETLQKAESQRSSSSVALDRRLSPMPMLLSPEDPPQILAATACSGAASAATSAADELAELRKDFRRSVEQREADVLKQSYLLASSPVQLSALLGLLEKLPEGYVNDVVNFTLFLVRAHLAASELELAEEQEVRRKLEAEMEALNQRIRQTQAEAALVRAELDGTRASEAANLSKLREELQGARSQIISQAELTKNAREASAALAAMAEARAAEKNEAATASSLRQSLKEALAEVAAAKSEICDQQVDASVRLMQLEHSEVAEALTALSRDSMQCLGVHEKLVGAFLRNTFRAWQKVKDDGPLEKEAAKAAECRREVTELRAELAADVLAASTAEADALRSASATPQTEFGFIPILFYVKIW</sequence>
<gene>
    <name evidence="3" type="ORF">AK812_SmicGene38424</name>
</gene>
<comment type="caution">
    <text evidence="3">The sequence shown here is derived from an EMBL/GenBank/DDBJ whole genome shotgun (WGS) entry which is preliminary data.</text>
</comment>
<feature type="non-terminal residue" evidence="3">
    <location>
        <position position="1036"/>
    </location>
</feature>
<feature type="signal peptide" evidence="2">
    <location>
        <begin position="1"/>
        <end position="21"/>
    </location>
</feature>
<name>A0A1Q9CDT1_SYMMI</name>
<keyword evidence="4" id="KW-1185">Reference proteome</keyword>
<protein>
    <submittedName>
        <fullName evidence="3">Uncharacterized protein</fullName>
    </submittedName>
</protein>
<feature type="coiled-coil region" evidence="1">
    <location>
        <begin position="794"/>
        <end position="860"/>
    </location>
</feature>
<dbReference type="EMBL" id="LSRX01001314">
    <property type="protein sequence ID" value="OLP81072.1"/>
    <property type="molecule type" value="Genomic_DNA"/>
</dbReference>
<accession>A0A1Q9CDT1</accession>
<evidence type="ECO:0000256" key="1">
    <source>
        <dbReference type="SAM" id="Coils"/>
    </source>
</evidence>